<dbReference type="GO" id="GO:0005737">
    <property type="term" value="C:cytoplasm"/>
    <property type="evidence" value="ECO:0007669"/>
    <property type="project" value="UniProtKB-SubCell"/>
</dbReference>
<protein>
    <recommendedName>
        <fullName evidence="4">AIMP2 thioredoxin-like domain-containing protein</fullName>
    </recommendedName>
</protein>
<comment type="caution">
    <text evidence="5">The sequence shown here is derived from an EMBL/GenBank/DDBJ whole genome shotgun (WGS) entry which is preliminary data.</text>
</comment>
<dbReference type="Proteomes" id="UP000792457">
    <property type="component" value="Unassembled WGS sequence"/>
</dbReference>
<dbReference type="GO" id="GO:0006412">
    <property type="term" value="P:translation"/>
    <property type="evidence" value="ECO:0007669"/>
    <property type="project" value="UniProtKB-KW"/>
</dbReference>
<evidence type="ECO:0000256" key="2">
    <source>
        <dbReference type="ARBA" id="ARBA00022490"/>
    </source>
</evidence>
<dbReference type="Pfam" id="PF18569">
    <property type="entry name" value="Thioredoxin_16"/>
    <property type="match status" value="1"/>
</dbReference>
<gene>
    <name evidence="5" type="ORF">J437_LFUL003004</name>
</gene>
<comment type="subcellular location">
    <subcellularLocation>
        <location evidence="1">Cytoplasm</location>
    </subcellularLocation>
</comment>
<accession>A0A8K0JU67</accession>
<evidence type="ECO:0000313" key="5">
    <source>
        <dbReference type="EMBL" id="KAG8222384.1"/>
    </source>
</evidence>
<dbReference type="EMBL" id="KZ308132">
    <property type="protein sequence ID" value="KAG8222384.1"/>
    <property type="molecule type" value="Genomic_DNA"/>
</dbReference>
<dbReference type="OrthoDB" id="424586at2759"/>
<evidence type="ECO:0000256" key="3">
    <source>
        <dbReference type="ARBA" id="ARBA00022917"/>
    </source>
</evidence>
<dbReference type="PANTHER" id="PTHR13438:SF2">
    <property type="entry name" value="AMINOACYL TRNA SYNTHASE COMPLEX-INTERACTING MULTIFUNCTIONAL PROTEIN 2"/>
    <property type="match status" value="1"/>
</dbReference>
<dbReference type="InterPro" id="IPR041503">
    <property type="entry name" value="AIMP2_thioredoxin"/>
</dbReference>
<evidence type="ECO:0000259" key="4">
    <source>
        <dbReference type="Pfam" id="PF18569"/>
    </source>
</evidence>
<dbReference type="AlphaFoldDB" id="A0A8K0JU67"/>
<keyword evidence="6" id="KW-1185">Reference proteome</keyword>
<reference evidence="5" key="2">
    <citation type="submission" date="2017-10" db="EMBL/GenBank/DDBJ databases">
        <title>Ladona fulva Genome sequencing and assembly.</title>
        <authorList>
            <person name="Murali S."/>
            <person name="Richards S."/>
            <person name="Bandaranaike D."/>
            <person name="Bellair M."/>
            <person name="Blankenburg K."/>
            <person name="Chao H."/>
            <person name="Dinh H."/>
            <person name="Doddapaneni H."/>
            <person name="Dugan-Rocha S."/>
            <person name="Elkadiri S."/>
            <person name="Gnanaolivu R."/>
            <person name="Hernandez B."/>
            <person name="Skinner E."/>
            <person name="Javaid M."/>
            <person name="Lee S."/>
            <person name="Li M."/>
            <person name="Ming W."/>
            <person name="Munidasa M."/>
            <person name="Muniz J."/>
            <person name="Nguyen L."/>
            <person name="Hughes D."/>
            <person name="Osuji N."/>
            <person name="Pu L.-L."/>
            <person name="Puazo M."/>
            <person name="Qu C."/>
            <person name="Quiroz J."/>
            <person name="Raj R."/>
            <person name="Weissenberger G."/>
            <person name="Xin Y."/>
            <person name="Zou X."/>
            <person name="Han Y."/>
            <person name="Worley K."/>
            <person name="Muzny D."/>
            <person name="Gibbs R."/>
        </authorList>
    </citation>
    <scope>NUCLEOTIDE SEQUENCE</scope>
    <source>
        <strain evidence="5">Sampled in the wild</strain>
    </source>
</reference>
<reference evidence="5" key="1">
    <citation type="submission" date="2013-04" db="EMBL/GenBank/DDBJ databases">
        <authorList>
            <person name="Qu J."/>
            <person name="Murali S.C."/>
            <person name="Bandaranaike D."/>
            <person name="Bellair M."/>
            <person name="Blankenburg K."/>
            <person name="Chao H."/>
            <person name="Dinh H."/>
            <person name="Doddapaneni H."/>
            <person name="Downs B."/>
            <person name="Dugan-Rocha S."/>
            <person name="Elkadiri S."/>
            <person name="Gnanaolivu R.D."/>
            <person name="Hernandez B."/>
            <person name="Javaid M."/>
            <person name="Jayaseelan J.C."/>
            <person name="Lee S."/>
            <person name="Li M."/>
            <person name="Ming W."/>
            <person name="Munidasa M."/>
            <person name="Muniz J."/>
            <person name="Nguyen L."/>
            <person name="Ongeri F."/>
            <person name="Osuji N."/>
            <person name="Pu L.-L."/>
            <person name="Puazo M."/>
            <person name="Qu C."/>
            <person name="Quiroz J."/>
            <person name="Raj R."/>
            <person name="Weissenberger G."/>
            <person name="Xin Y."/>
            <person name="Zou X."/>
            <person name="Han Y."/>
            <person name="Richards S."/>
            <person name="Worley K."/>
            <person name="Muzny D."/>
            <person name="Gibbs R."/>
        </authorList>
    </citation>
    <scope>NUCLEOTIDE SEQUENCE</scope>
    <source>
        <strain evidence="5">Sampled in the wild</strain>
    </source>
</reference>
<dbReference type="Gene3D" id="1.20.1050.130">
    <property type="match status" value="1"/>
</dbReference>
<feature type="domain" description="AIMP2 thioredoxin-like" evidence="4">
    <location>
        <begin position="54"/>
        <end position="140"/>
    </location>
</feature>
<evidence type="ECO:0000256" key="1">
    <source>
        <dbReference type="ARBA" id="ARBA00004496"/>
    </source>
</evidence>
<keyword evidence="3" id="KW-0648">Protein biosynthesis</keyword>
<proteinExistence type="predicted"/>
<evidence type="ECO:0000313" key="6">
    <source>
        <dbReference type="Proteomes" id="UP000792457"/>
    </source>
</evidence>
<dbReference type="InterPro" id="IPR042360">
    <property type="entry name" value="AIMP2"/>
</dbReference>
<keyword evidence="2" id="KW-0963">Cytoplasm</keyword>
<name>A0A8K0JU67_LADFU</name>
<dbReference type="GO" id="GO:0017101">
    <property type="term" value="C:aminoacyl-tRNA synthetase multienzyme complex"/>
    <property type="evidence" value="ECO:0007669"/>
    <property type="project" value="InterPro"/>
</dbReference>
<sequence length="252" mass="28612">MTARVKSVLQQWDDIFKEIKSLQSDVELFKSGLTNHKESSKQPARSLINQGINLCIYADPMQPPYSLNALVKLLGEQYNISVSVFVHSSMHNIPDDLKNFFPENGLKDKCENVDIKLRLVWKPVGLDPSLVVSPVNGTTILGEVNIARYLCSLIDGDLSLNFDSSLGCPLNILLIDHWLDSIHKNIVHGKQSDFLSIEKIIKSKLNESLCIINEKVSVVDLCLWSALKNMQLEKKIIHQYSKWYEKISPYFL</sequence>
<organism evidence="5 6">
    <name type="scientific">Ladona fulva</name>
    <name type="common">Scarce chaser dragonfly</name>
    <name type="synonym">Libellula fulva</name>
    <dbReference type="NCBI Taxonomy" id="123851"/>
    <lineage>
        <taxon>Eukaryota</taxon>
        <taxon>Metazoa</taxon>
        <taxon>Ecdysozoa</taxon>
        <taxon>Arthropoda</taxon>
        <taxon>Hexapoda</taxon>
        <taxon>Insecta</taxon>
        <taxon>Pterygota</taxon>
        <taxon>Palaeoptera</taxon>
        <taxon>Odonata</taxon>
        <taxon>Epiprocta</taxon>
        <taxon>Anisoptera</taxon>
        <taxon>Libelluloidea</taxon>
        <taxon>Libellulidae</taxon>
        <taxon>Ladona</taxon>
    </lineage>
</organism>
<dbReference type="PANTHER" id="PTHR13438">
    <property type="entry name" value="AMINOACYL TRNA SYNTHASE COMPLEX-INTERACTING MULTIFUNCTIONAL PROTEIN"/>
    <property type="match status" value="1"/>
</dbReference>